<evidence type="ECO:0000313" key="1">
    <source>
        <dbReference type="EMBL" id="SDU33815.1"/>
    </source>
</evidence>
<dbReference type="EMBL" id="FNLN01000058">
    <property type="protein sequence ID" value="SDU33815.1"/>
    <property type="molecule type" value="Genomic_DNA"/>
</dbReference>
<sequence>MISLLLLIMFSKLNNLYWRIRYTCNKSEKRKFYRYVAKEKKRLIESGADKEELRLLCRALSNTLNLHAERRLSQYRKERFVSN</sequence>
<organism evidence="1 2">
    <name type="scientific">Nitrosomonas ureae</name>
    <dbReference type="NCBI Taxonomy" id="44577"/>
    <lineage>
        <taxon>Bacteria</taxon>
        <taxon>Pseudomonadati</taxon>
        <taxon>Pseudomonadota</taxon>
        <taxon>Betaproteobacteria</taxon>
        <taxon>Nitrosomonadales</taxon>
        <taxon>Nitrosomonadaceae</taxon>
        <taxon>Nitrosomonas</taxon>
    </lineage>
</organism>
<dbReference type="AlphaFoldDB" id="A0A1H2HPP5"/>
<evidence type="ECO:0000313" key="2">
    <source>
        <dbReference type="Proteomes" id="UP000182882"/>
    </source>
</evidence>
<protein>
    <submittedName>
        <fullName evidence="1">Uncharacterized protein</fullName>
    </submittedName>
</protein>
<gene>
    <name evidence="1" type="ORF">SAMN05216406_1587</name>
</gene>
<name>A0A1H2HPP5_9PROT</name>
<accession>A0A1H2HPP5</accession>
<reference evidence="2" key="1">
    <citation type="submission" date="2016-10" db="EMBL/GenBank/DDBJ databases">
        <authorList>
            <person name="Varghese N."/>
            <person name="Submissions S."/>
        </authorList>
    </citation>
    <scope>NUCLEOTIDE SEQUENCE [LARGE SCALE GENOMIC DNA]</scope>
    <source>
        <strain evidence="2">Nm10</strain>
    </source>
</reference>
<keyword evidence="2" id="KW-1185">Reference proteome</keyword>
<proteinExistence type="predicted"/>
<dbReference type="Proteomes" id="UP000182882">
    <property type="component" value="Unassembled WGS sequence"/>
</dbReference>